<reference evidence="2 3" key="1">
    <citation type="submission" date="2019-06" db="EMBL/GenBank/DDBJ databases">
        <title>Genome analyses of bacteria isolated from kimchi.</title>
        <authorList>
            <person name="Lee S."/>
            <person name="Ahn S."/>
            <person name="Roh S."/>
        </authorList>
    </citation>
    <scope>NUCLEOTIDE SEQUENCE [LARGE SCALE GENOMIC DNA]</scope>
    <source>
        <strain evidence="2 3">CBA4606</strain>
    </source>
</reference>
<dbReference type="RefSeq" id="WP_147183690.1">
    <property type="nucleotide sequence ID" value="NZ_CP042382.1"/>
</dbReference>
<dbReference type="Pfam" id="PF21992">
    <property type="entry name" value="DUF6927"/>
    <property type="match status" value="1"/>
</dbReference>
<gene>
    <name evidence="2" type="ORF">FGL86_05735</name>
</gene>
<dbReference type="InterPro" id="IPR053845">
    <property type="entry name" value="DUF6927"/>
</dbReference>
<name>A0A5B8SVB8_9GAMM</name>
<organism evidence="2 3">
    <name type="scientific">Pistricoccus aurantiacus</name>
    <dbReference type="NCBI Taxonomy" id="1883414"/>
    <lineage>
        <taxon>Bacteria</taxon>
        <taxon>Pseudomonadati</taxon>
        <taxon>Pseudomonadota</taxon>
        <taxon>Gammaproteobacteria</taxon>
        <taxon>Oceanospirillales</taxon>
        <taxon>Halomonadaceae</taxon>
        <taxon>Pistricoccus</taxon>
    </lineage>
</organism>
<evidence type="ECO:0000313" key="2">
    <source>
        <dbReference type="EMBL" id="QEA38628.1"/>
    </source>
</evidence>
<accession>A0A5B8SVB8</accession>
<dbReference type="OrthoDB" id="8561213at2"/>
<dbReference type="KEGG" id="paur:FGL86_05735"/>
<dbReference type="Proteomes" id="UP000321272">
    <property type="component" value="Chromosome"/>
</dbReference>
<dbReference type="AlphaFoldDB" id="A0A5B8SVB8"/>
<feature type="domain" description="DUF6927" evidence="1">
    <location>
        <begin position="102"/>
        <end position="178"/>
    </location>
</feature>
<sequence length="194" mass="22579">MGWTIPHSMNSRDQLVEWLLREQNNPGHCEIIDHSRRGNVLYTVFRHLPKQYRFIVVFLLEGPTPASRRAGDCSWGYRDMDESMGPFVYDCPERLLRQSDLQDDQAVEWREHCRRQRRERAARRKLASECRAGDRLQLKAGCDRDGQPTATVVFVRAHTATFFIGKDTDGKPWRYRWSSVVIDTPLKASSRDAA</sequence>
<evidence type="ECO:0000259" key="1">
    <source>
        <dbReference type="Pfam" id="PF21992"/>
    </source>
</evidence>
<dbReference type="EMBL" id="CP042382">
    <property type="protein sequence ID" value="QEA38628.1"/>
    <property type="molecule type" value="Genomic_DNA"/>
</dbReference>
<keyword evidence="3" id="KW-1185">Reference proteome</keyword>
<proteinExistence type="predicted"/>
<evidence type="ECO:0000313" key="3">
    <source>
        <dbReference type="Proteomes" id="UP000321272"/>
    </source>
</evidence>
<protein>
    <recommendedName>
        <fullName evidence="1">DUF6927 domain-containing protein</fullName>
    </recommendedName>
</protein>